<name>A0A0G3BEK9_9BURK</name>
<dbReference type="AlphaFoldDB" id="A0A0G3BEK9"/>
<dbReference type="KEGG" id="pbh:AAW51_1143"/>
<organism evidence="2 3">
    <name type="scientific">Caldimonas brevitalea</name>
    <dbReference type="NCBI Taxonomy" id="413882"/>
    <lineage>
        <taxon>Bacteria</taxon>
        <taxon>Pseudomonadati</taxon>
        <taxon>Pseudomonadota</taxon>
        <taxon>Betaproteobacteria</taxon>
        <taxon>Burkholderiales</taxon>
        <taxon>Sphaerotilaceae</taxon>
        <taxon>Caldimonas</taxon>
    </lineage>
</organism>
<evidence type="ECO:0000256" key="1">
    <source>
        <dbReference type="SAM" id="Phobius"/>
    </source>
</evidence>
<keyword evidence="1" id="KW-0812">Transmembrane</keyword>
<keyword evidence="1" id="KW-1133">Transmembrane helix</keyword>
<reference evidence="2 3" key="1">
    <citation type="submission" date="2015-05" db="EMBL/GenBank/DDBJ databases">
        <authorList>
            <person name="Tang B."/>
            <person name="Yu Y."/>
        </authorList>
    </citation>
    <scope>NUCLEOTIDE SEQUENCE [LARGE SCALE GENOMIC DNA]</scope>
    <source>
        <strain evidence="2 3">DSM 7029</strain>
    </source>
</reference>
<keyword evidence="3" id="KW-1185">Reference proteome</keyword>
<dbReference type="STRING" id="413882.AAW51_1143"/>
<dbReference type="OrthoDB" id="5995712at2"/>
<keyword evidence="1" id="KW-0472">Membrane</keyword>
<proteinExistence type="predicted"/>
<evidence type="ECO:0000313" key="3">
    <source>
        <dbReference type="Proteomes" id="UP000035352"/>
    </source>
</evidence>
<dbReference type="PATRIC" id="fig|413882.6.peg.1205"/>
<gene>
    <name evidence="2" type="primary">yscD</name>
    <name evidence="2" type="ORF">AAW51_1143</name>
</gene>
<dbReference type="Proteomes" id="UP000035352">
    <property type="component" value="Chromosome"/>
</dbReference>
<dbReference type="EMBL" id="CP011371">
    <property type="protein sequence ID" value="AKJ27834.1"/>
    <property type="molecule type" value="Genomic_DNA"/>
</dbReference>
<protein>
    <submittedName>
        <fullName evidence="2">Type III secretion protein D</fullName>
    </submittedName>
</protein>
<feature type="transmembrane region" description="Helical" evidence="1">
    <location>
        <begin position="143"/>
        <end position="165"/>
    </location>
</feature>
<sequence length="351" mass="37082">MKRLRILTGRHIGAALDLTPGTYLIGPGDDCDLTITDWTLAPVRLQIDADGKASVHYLAPAGDDAADGDQPADATYRQATAARVERREALLDLQPRAFAEIVACVGPIDRPWPSDVELLAAVFEPTPERIARWAGAKLRARRAALFAGAAMLIVGAGVVGGAKWWHPQQPPAPKMTAELARAALSRTLESSVPGRLQVTLEQSTLVVSGLVETPQEAATVRAAVETAALPFPVVQRFAVASEVAEAIRSSVGLADAQVSHTGAGVFAFIGEAPDPQAVRAAISRVAADLGPAVRRIDATLEQTKGKPVKVDYLSTLTTDGLSVVHTRDGVKHVVVNPVEPELMARDALSIH</sequence>
<dbReference type="RefSeq" id="WP_047193835.1">
    <property type="nucleotide sequence ID" value="NZ_CP011371.1"/>
</dbReference>
<evidence type="ECO:0000313" key="2">
    <source>
        <dbReference type="EMBL" id="AKJ27834.1"/>
    </source>
</evidence>
<accession>A0A0G3BEK9</accession>